<dbReference type="EMBL" id="JAULSU010000005">
    <property type="protein sequence ID" value="KAK0616647.1"/>
    <property type="molecule type" value="Genomic_DNA"/>
</dbReference>
<evidence type="ECO:0000313" key="3">
    <source>
        <dbReference type="Proteomes" id="UP001175000"/>
    </source>
</evidence>
<dbReference type="AlphaFoldDB" id="A0AA39WJR3"/>
<reference evidence="2" key="1">
    <citation type="submission" date="2023-06" db="EMBL/GenBank/DDBJ databases">
        <title>Genome-scale phylogeny and comparative genomics of the fungal order Sordariales.</title>
        <authorList>
            <consortium name="Lawrence Berkeley National Laboratory"/>
            <person name="Hensen N."/>
            <person name="Bonometti L."/>
            <person name="Westerberg I."/>
            <person name="Brannstrom I.O."/>
            <person name="Guillou S."/>
            <person name="Cros-Aarteil S."/>
            <person name="Calhoun S."/>
            <person name="Haridas S."/>
            <person name="Kuo A."/>
            <person name="Mondo S."/>
            <person name="Pangilinan J."/>
            <person name="Riley R."/>
            <person name="Labutti K."/>
            <person name="Andreopoulos B."/>
            <person name="Lipzen A."/>
            <person name="Chen C."/>
            <person name="Yanf M."/>
            <person name="Daum C."/>
            <person name="Ng V."/>
            <person name="Clum A."/>
            <person name="Steindorff A."/>
            <person name="Ohm R."/>
            <person name="Martin F."/>
            <person name="Silar P."/>
            <person name="Natvig D."/>
            <person name="Lalanne C."/>
            <person name="Gautier V."/>
            <person name="Ament-Velasquez S.L."/>
            <person name="Kruys A."/>
            <person name="Hutchinson M.I."/>
            <person name="Powell A.J."/>
            <person name="Barry K."/>
            <person name="Miller A.N."/>
            <person name="Grigoriev I.V."/>
            <person name="Debuchy R."/>
            <person name="Gladieux P."/>
            <person name="Thoren M.H."/>
            <person name="Johannesson H."/>
        </authorList>
    </citation>
    <scope>NUCLEOTIDE SEQUENCE</scope>
    <source>
        <strain evidence="2">CBS 606.72</strain>
    </source>
</reference>
<feature type="chain" id="PRO_5041274252" evidence="1">
    <location>
        <begin position="20"/>
        <end position="132"/>
    </location>
</feature>
<evidence type="ECO:0000313" key="2">
    <source>
        <dbReference type="EMBL" id="KAK0616647.1"/>
    </source>
</evidence>
<dbReference type="Proteomes" id="UP001175000">
    <property type="component" value="Unassembled WGS sequence"/>
</dbReference>
<proteinExistence type="predicted"/>
<sequence>MRTTPSFFALAALSQITAALPSPAQQVAAPALFANSAVPVEARAVAALTHIYICKDINWVNCSNQEVQTGVCYGTNSDWNDKISSAGPDRGTTCVLYQNANCGGSSLTISNPGIADLRGVNFNDKTSSIRCS</sequence>
<name>A0AA39WJR3_9PEZI</name>
<keyword evidence="3" id="KW-1185">Reference proteome</keyword>
<comment type="caution">
    <text evidence="2">The sequence shown here is derived from an EMBL/GenBank/DDBJ whole genome shotgun (WGS) entry which is preliminary data.</text>
</comment>
<organism evidence="2 3">
    <name type="scientific">Immersiella caudata</name>
    <dbReference type="NCBI Taxonomy" id="314043"/>
    <lineage>
        <taxon>Eukaryota</taxon>
        <taxon>Fungi</taxon>
        <taxon>Dikarya</taxon>
        <taxon>Ascomycota</taxon>
        <taxon>Pezizomycotina</taxon>
        <taxon>Sordariomycetes</taxon>
        <taxon>Sordariomycetidae</taxon>
        <taxon>Sordariales</taxon>
        <taxon>Lasiosphaeriaceae</taxon>
        <taxon>Immersiella</taxon>
    </lineage>
</organism>
<gene>
    <name evidence="2" type="ORF">B0T14DRAFT_604888</name>
</gene>
<evidence type="ECO:0000256" key="1">
    <source>
        <dbReference type="SAM" id="SignalP"/>
    </source>
</evidence>
<feature type="signal peptide" evidence="1">
    <location>
        <begin position="1"/>
        <end position="19"/>
    </location>
</feature>
<dbReference type="Gene3D" id="2.60.20.10">
    <property type="entry name" value="Crystallins"/>
    <property type="match status" value="1"/>
</dbReference>
<accession>A0AA39WJR3</accession>
<protein>
    <submittedName>
        <fullName evidence="2">Uncharacterized protein</fullName>
    </submittedName>
</protein>
<keyword evidence="1" id="KW-0732">Signal</keyword>